<sequence>MKVLIVAIISMITLNIHAQSKDEIIDELQKVLKEHCISTQLKNAEIYYNTGEKILDFGLRYDLDTTRLTYEFAGTASEPIHMLQFVRDAKPNSSTSFFFDNKKSVYHVLDLIYALKKLE</sequence>
<dbReference type="AlphaFoldDB" id="A9DVJ6"/>
<evidence type="ECO:0000313" key="1">
    <source>
        <dbReference type="EMBL" id="EDP96430.1"/>
    </source>
</evidence>
<dbReference type="HOGENOM" id="CLU_2058290_0_0_10"/>
<proteinExistence type="predicted"/>
<accession>A9DVJ6</accession>
<organism evidence="1 2">
    <name type="scientific">Kordia algicida OT-1</name>
    <dbReference type="NCBI Taxonomy" id="391587"/>
    <lineage>
        <taxon>Bacteria</taxon>
        <taxon>Pseudomonadati</taxon>
        <taxon>Bacteroidota</taxon>
        <taxon>Flavobacteriia</taxon>
        <taxon>Flavobacteriales</taxon>
        <taxon>Flavobacteriaceae</taxon>
        <taxon>Kordia</taxon>
    </lineage>
</organism>
<keyword evidence="2" id="KW-1185">Reference proteome</keyword>
<protein>
    <submittedName>
        <fullName evidence="1">Uncharacterized protein</fullName>
    </submittedName>
</protein>
<comment type="caution">
    <text evidence="1">The sequence shown here is derived from an EMBL/GenBank/DDBJ whole genome shotgun (WGS) entry which is preliminary data.</text>
</comment>
<dbReference type="Proteomes" id="UP000002945">
    <property type="component" value="Unassembled WGS sequence"/>
</dbReference>
<evidence type="ECO:0000313" key="2">
    <source>
        <dbReference type="Proteomes" id="UP000002945"/>
    </source>
</evidence>
<dbReference type="RefSeq" id="WP_007093260.1">
    <property type="nucleotide sequence ID" value="NZ_CP142125.1"/>
</dbReference>
<dbReference type="OrthoDB" id="9847674at2"/>
<gene>
    <name evidence="1" type="ORF">KAOT1_03437</name>
</gene>
<reference evidence="1 2" key="1">
    <citation type="journal article" date="2011" name="J. Bacteriol.">
        <title>Genome sequence of the algicidal bacterium Kordia algicida OT-1.</title>
        <authorList>
            <person name="Lee H.S."/>
            <person name="Kang S.G."/>
            <person name="Kwon K.K."/>
            <person name="Lee J.H."/>
            <person name="Kim S.J."/>
        </authorList>
    </citation>
    <scope>NUCLEOTIDE SEQUENCE [LARGE SCALE GENOMIC DNA]</scope>
    <source>
        <strain evidence="1 2">OT-1</strain>
    </source>
</reference>
<name>A9DVJ6_9FLAO</name>
<dbReference type="EMBL" id="ABIB01000004">
    <property type="protein sequence ID" value="EDP96430.1"/>
    <property type="molecule type" value="Genomic_DNA"/>
</dbReference>